<comment type="caution">
    <text evidence="1">The sequence shown here is derived from an EMBL/GenBank/DDBJ whole genome shotgun (WGS) entry which is preliminary data.</text>
</comment>
<dbReference type="InterPro" id="IPR011989">
    <property type="entry name" value="ARM-like"/>
</dbReference>
<evidence type="ECO:0008006" key="3">
    <source>
        <dbReference type="Google" id="ProtNLM"/>
    </source>
</evidence>
<organism evidence="1 2">
    <name type="scientific">Neolewinella aquimaris</name>
    <dbReference type="NCBI Taxonomy" id="1835722"/>
    <lineage>
        <taxon>Bacteria</taxon>
        <taxon>Pseudomonadati</taxon>
        <taxon>Bacteroidota</taxon>
        <taxon>Saprospiria</taxon>
        <taxon>Saprospirales</taxon>
        <taxon>Lewinellaceae</taxon>
        <taxon>Neolewinella</taxon>
    </lineage>
</organism>
<evidence type="ECO:0000313" key="2">
    <source>
        <dbReference type="Proteomes" id="UP000576209"/>
    </source>
</evidence>
<sequence length="174" mass="19996">MTPTDIAIQTWKKDICSENWTVALEASDNLAQTGGEEIIRYLIQLLKSSSPSTRNASGLALRELKAQKALNPLLEAIFKSANYNYNGTLVYALQGLDCSTKLLEIFKILFFHSFEAKMGAYTILEEQSFKMTREDSRQLNSMWKELTGAPEKYPEFENPETRSMIRRMYEKFSR</sequence>
<dbReference type="SUPFAM" id="SSF48371">
    <property type="entry name" value="ARM repeat"/>
    <property type="match status" value="1"/>
</dbReference>
<evidence type="ECO:0000313" key="1">
    <source>
        <dbReference type="EMBL" id="MBB4081145.1"/>
    </source>
</evidence>
<dbReference type="Proteomes" id="UP000576209">
    <property type="component" value="Unassembled WGS sequence"/>
</dbReference>
<name>A0A840ECA7_9BACT</name>
<gene>
    <name evidence="1" type="ORF">GGR28_003793</name>
</gene>
<dbReference type="InterPro" id="IPR016024">
    <property type="entry name" value="ARM-type_fold"/>
</dbReference>
<dbReference type="AlphaFoldDB" id="A0A840ECA7"/>
<accession>A0A840ECA7</accession>
<protein>
    <recommendedName>
        <fullName evidence="3">HEAT repeat domain-containing protein</fullName>
    </recommendedName>
</protein>
<reference evidence="1 2" key="1">
    <citation type="submission" date="2020-08" db="EMBL/GenBank/DDBJ databases">
        <title>Genomic Encyclopedia of Type Strains, Phase IV (KMG-IV): sequencing the most valuable type-strain genomes for metagenomic binning, comparative biology and taxonomic classification.</title>
        <authorList>
            <person name="Goeker M."/>
        </authorList>
    </citation>
    <scope>NUCLEOTIDE SEQUENCE [LARGE SCALE GENOMIC DNA]</scope>
    <source>
        <strain evidence="1 2">DSM 105137</strain>
    </source>
</reference>
<dbReference type="Gene3D" id="1.25.10.10">
    <property type="entry name" value="Leucine-rich Repeat Variant"/>
    <property type="match status" value="1"/>
</dbReference>
<dbReference type="EMBL" id="JACIFF010000017">
    <property type="protein sequence ID" value="MBB4081145.1"/>
    <property type="molecule type" value="Genomic_DNA"/>
</dbReference>
<proteinExistence type="predicted"/>
<dbReference type="RefSeq" id="WP_183497371.1">
    <property type="nucleotide sequence ID" value="NZ_JACIFF010000017.1"/>
</dbReference>
<keyword evidence="2" id="KW-1185">Reference proteome</keyword>
<dbReference type="Pfam" id="PF13646">
    <property type="entry name" value="HEAT_2"/>
    <property type="match status" value="1"/>
</dbReference>